<evidence type="ECO:0000259" key="1">
    <source>
        <dbReference type="PROSITE" id="PS50943"/>
    </source>
</evidence>
<dbReference type="Pfam" id="PF01381">
    <property type="entry name" value="HTH_3"/>
    <property type="match status" value="1"/>
</dbReference>
<dbReference type="InterPro" id="IPR001387">
    <property type="entry name" value="Cro/C1-type_HTH"/>
</dbReference>
<organism evidence="2 3">
    <name type="scientific">Pseudosulfitobacter koreensis</name>
    <dbReference type="NCBI Taxonomy" id="2968472"/>
    <lineage>
        <taxon>Bacteria</taxon>
        <taxon>Pseudomonadati</taxon>
        <taxon>Pseudomonadota</taxon>
        <taxon>Alphaproteobacteria</taxon>
        <taxon>Rhodobacterales</taxon>
        <taxon>Roseobacteraceae</taxon>
        <taxon>Pseudosulfitobacter</taxon>
    </lineage>
</organism>
<dbReference type="Gene3D" id="1.10.260.40">
    <property type="entry name" value="lambda repressor-like DNA-binding domains"/>
    <property type="match status" value="1"/>
</dbReference>
<dbReference type="CDD" id="cd00093">
    <property type="entry name" value="HTH_XRE"/>
    <property type="match status" value="1"/>
</dbReference>
<keyword evidence="3" id="KW-1185">Reference proteome</keyword>
<name>A0ABT1YZF1_9RHOB</name>
<sequence length="116" mass="12879">MRKGEVAIDSDAIGLLKAGRNALHWSQEDLANESGVSIATIRRVESKVQSITEEVCGKFDLKPDFCVRREKIEALLRALNKHGVSVWKDETAAGLTVKTIRDQEIFEIAKQIDSGQ</sequence>
<evidence type="ECO:0000313" key="3">
    <source>
        <dbReference type="Proteomes" id="UP001165396"/>
    </source>
</evidence>
<feature type="domain" description="HTH cro/C1-type" evidence="1">
    <location>
        <begin position="16"/>
        <end position="66"/>
    </location>
</feature>
<dbReference type="InterPro" id="IPR010982">
    <property type="entry name" value="Lambda_DNA-bd_dom_sf"/>
</dbReference>
<dbReference type="EMBL" id="JANKJG010000003">
    <property type="protein sequence ID" value="MCR8826276.1"/>
    <property type="molecule type" value="Genomic_DNA"/>
</dbReference>
<dbReference type="Proteomes" id="UP001165396">
    <property type="component" value="Unassembled WGS sequence"/>
</dbReference>
<reference evidence="2" key="1">
    <citation type="submission" date="2022-07" db="EMBL/GenBank/DDBJ databases">
        <title>Pseudosulfitobacter sp. strain AP-MA-4, whole genome sequence.</title>
        <authorList>
            <person name="Jiang Y."/>
        </authorList>
    </citation>
    <scope>NUCLEOTIDE SEQUENCE</scope>
    <source>
        <strain evidence="2">AP-MA-4</strain>
    </source>
</reference>
<protein>
    <submittedName>
        <fullName evidence="2">Helix-turn-helix domain-containing protein</fullName>
    </submittedName>
</protein>
<accession>A0ABT1YZF1</accession>
<comment type="caution">
    <text evidence="2">The sequence shown here is derived from an EMBL/GenBank/DDBJ whole genome shotgun (WGS) entry which is preliminary data.</text>
</comment>
<dbReference type="SUPFAM" id="SSF47413">
    <property type="entry name" value="lambda repressor-like DNA-binding domains"/>
    <property type="match status" value="1"/>
</dbReference>
<dbReference type="PROSITE" id="PS50943">
    <property type="entry name" value="HTH_CROC1"/>
    <property type="match status" value="1"/>
</dbReference>
<dbReference type="RefSeq" id="WP_258293963.1">
    <property type="nucleotide sequence ID" value="NZ_JANKJG010000003.1"/>
</dbReference>
<evidence type="ECO:0000313" key="2">
    <source>
        <dbReference type="EMBL" id="MCR8826276.1"/>
    </source>
</evidence>
<proteinExistence type="predicted"/>
<gene>
    <name evidence="2" type="ORF">NTA49_06965</name>
</gene>